<evidence type="ECO:0000259" key="6">
    <source>
        <dbReference type="Pfam" id="PF01509"/>
    </source>
</evidence>
<dbReference type="InterPro" id="IPR032819">
    <property type="entry name" value="TruB_C"/>
</dbReference>
<dbReference type="SUPFAM" id="SSF55120">
    <property type="entry name" value="Pseudouridine synthase"/>
    <property type="match status" value="1"/>
</dbReference>
<evidence type="ECO:0000256" key="4">
    <source>
        <dbReference type="ARBA" id="ARBA00023235"/>
    </source>
</evidence>
<dbReference type="AlphaFoldDB" id="A0AA41R556"/>
<evidence type="ECO:0000313" key="8">
    <source>
        <dbReference type="EMBL" id="MCJ8501155.1"/>
    </source>
</evidence>
<dbReference type="Proteomes" id="UP001165427">
    <property type="component" value="Unassembled WGS sequence"/>
</dbReference>
<dbReference type="InterPro" id="IPR020103">
    <property type="entry name" value="PsdUridine_synth_cat_dom_sf"/>
</dbReference>
<dbReference type="EMBL" id="JALJRB010000011">
    <property type="protein sequence ID" value="MCJ8501155.1"/>
    <property type="molecule type" value="Genomic_DNA"/>
</dbReference>
<dbReference type="RefSeq" id="WP_246907583.1">
    <property type="nucleotide sequence ID" value="NZ_JALJRB010000011.1"/>
</dbReference>
<name>A0AA41R556_9BACT</name>
<comment type="similarity">
    <text evidence="2 5">Belongs to the pseudouridine synthase TruB family. Type 1 subfamily.</text>
</comment>
<keyword evidence="3 5" id="KW-0819">tRNA processing</keyword>
<comment type="catalytic activity">
    <reaction evidence="1 5">
        <text>uridine(55) in tRNA = pseudouridine(55) in tRNA</text>
        <dbReference type="Rhea" id="RHEA:42532"/>
        <dbReference type="Rhea" id="RHEA-COMP:10101"/>
        <dbReference type="Rhea" id="RHEA-COMP:10102"/>
        <dbReference type="ChEBI" id="CHEBI:65314"/>
        <dbReference type="ChEBI" id="CHEBI:65315"/>
        <dbReference type="EC" id="5.4.99.25"/>
    </reaction>
</comment>
<dbReference type="CDD" id="cd02573">
    <property type="entry name" value="PseudoU_synth_EcTruB"/>
    <property type="match status" value="1"/>
</dbReference>
<keyword evidence="9" id="KW-1185">Reference proteome</keyword>
<accession>A0AA41R556</accession>
<feature type="domain" description="Pseudouridine synthase II N-terminal" evidence="6">
    <location>
        <begin position="27"/>
        <end position="175"/>
    </location>
</feature>
<feature type="domain" description="tRNA pseudouridylate synthase B C-terminal" evidence="7">
    <location>
        <begin position="176"/>
        <end position="234"/>
    </location>
</feature>
<dbReference type="EC" id="5.4.99.25" evidence="5"/>
<organism evidence="8 9">
    <name type="scientific">Desulfatitalea alkaliphila</name>
    <dbReference type="NCBI Taxonomy" id="2929485"/>
    <lineage>
        <taxon>Bacteria</taxon>
        <taxon>Pseudomonadati</taxon>
        <taxon>Thermodesulfobacteriota</taxon>
        <taxon>Desulfobacteria</taxon>
        <taxon>Desulfobacterales</taxon>
        <taxon>Desulfosarcinaceae</taxon>
        <taxon>Desulfatitalea</taxon>
    </lineage>
</organism>
<dbReference type="NCBIfam" id="TIGR00431">
    <property type="entry name" value="TruB"/>
    <property type="match status" value="1"/>
</dbReference>
<dbReference type="GO" id="GO:0003723">
    <property type="term" value="F:RNA binding"/>
    <property type="evidence" value="ECO:0007669"/>
    <property type="project" value="InterPro"/>
</dbReference>
<gene>
    <name evidence="5 8" type="primary">truB</name>
    <name evidence="8" type="ORF">MRX98_11280</name>
</gene>
<dbReference type="PANTHER" id="PTHR13767">
    <property type="entry name" value="TRNA-PSEUDOURIDINE SYNTHASE"/>
    <property type="match status" value="1"/>
</dbReference>
<proteinExistence type="inferred from homology"/>
<feature type="active site" description="Nucleophile" evidence="5">
    <location>
        <position position="42"/>
    </location>
</feature>
<dbReference type="GO" id="GO:1990481">
    <property type="term" value="P:mRNA pseudouridine synthesis"/>
    <property type="evidence" value="ECO:0007669"/>
    <property type="project" value="TreeGrafter"/>
</dbReference>
<evidence type="ECO:0000259" key="7">
    <source>
        <dbReference type="Pfam" id="PF16198"/>
    </source>
</evidence>
<dbReference type="HAMAP" id="MF_01080">
    <property type="entry name" value="TruB_bact"/>
    <property type="match status" value="1"/>
</dbReference>
<reference evidence="8" key="1">
    <citation type="submission" date="2022-04" db="EMBL/GenBank/DDBJ databases">
        <title>Desulfatitalea alkaliphila sp. nov., a novel anaerobic sulfate-reducing bacterium isolated from terrestrial mud volcano, Taman Peninsula, Russia.</title>
        <authorList>
            <person name="Khomyakova M.A."/>
            <person name="Merkel A.Y."/>
            <person name="Slobodkin A.I."/>
        </authorList>
    </citation>
    <scope>NUCLEOTIDE SEQUENCE</scope>
    <source>
        <strain evidence="8">M08but</strain>
    </source>
</reference>
<evidence type="ECO:0000256" key="5">
    <source>
        <dbReference type="HAMAP-Rule" id="MF_01080"/>
    </source>
</evidence>
<dbReference type="InterPro" id="IPR014780">
    <property type="entry name" value="tRNA_psdUridine_synth_TruB"/>
</dbReference>
<comment type="caution">
    <text evidence="8">The sequence shown here is derived from an EMBL/GenBank/DDBJ whole genome shotgun (WGS) entry which is preliminary data.</text>
</comment>
<comment type="function">
    <text evidence="5">Responsible for synthesis of pseudouridine from uracil-55 in the psi GC loop of transfer RNAs.</text>
</comment>
<dbReference type="GO" id="GO:0031119">
    <property type="term" value="P:tRNA pseudouridine synthesis"/>
    <property type="evidence" value="ECO:0007669"/>
    <property type="project" value="UniProtKB-UniRule"/>
</dbReference>
<sequence length="307" mass="32733">MCRSVNGIVVIDKPAGLSSARVVARVKKITGAAKVGHTGTLDPFATGVLPCCLNQATRLARFFLHGEKGYEAVLHLGSTTDTQDATGQVVSRQAVPPLYRETLAEVFARFEGVQMQQPPVFAALKHQGVPLYRLARQGRPVAKAPRRITIGRLRILEMSLPTVRFAVTCSAGTYVRTLCHDIGQALGCGGHLAALRRTAGSGFTIAEAVCLERLEAAVNDGTWRALVVPMAEALRSLPACEAGTALLEHIARGRPLSREALLDGALRCASDAPATTPIKVVDAHGTLKAVVQAAEQGDRYNYCCVFN</sequence>
<evidence type="ECO:0000256" key="3">
    <source>
        <dbReference type="ARBA" id="ARBA00022694"/>
    </source>
</evidence>
<keyword evidence="4 5" id="KW-0413">Isomerase</keyword>
<evidence type="ECO:0000256" key="1">
    <source>
        <dbReference type="ARBA" id="ARBA00000385"/>
    </source>
</evidence>
<dbReference type="Pfam" id="PF01509">
    <property type="entry name" value="TruB_N"/>
    <property type="match status" value="1"/>
</dbReference>
<protein>
    <recommendedName>
        <fullName evidence="5">tRNA pseudouridine synthase B</fullName>
        <ecNumber evidence="5">5.4.99.25</ecNumber>
    </recommendedName>
    <alternativeName>
        <fullName evidence="5">tRNA pseudouridine(55) synthase</fullName>
        <shortName evidence="5">Psi55 synthase</shortName>
    </alternativeName>
    <alternativeName>
        <fullName evidence="5">tRNA pseudouridylate synthase</fullName>
    </alternativeName>
    <alternativeName>
        <fullName evidence="5">tRNA-uridine isomerase</fullName>
    </alternativeName>
</protein>
<dbReference type="Gene3D" id="3.30.2350.10">
    <property type="entry name" value="Pseudouridine synthase"/>
    <property type="match status" value="1"/>
</dbReference>
<evidence type="ECO:0000313" key="9">
    <source>
        <dbReference type="Proteomes" id="UP001165427"/>
    </source>
</evidence>
<dbReference type="PANTHER" id="PTHR13767:SF2">
    <property type="entry name" value="PSEUDOURIDYLATE SYNTHASE TRUB1"/>
    <property type="match status" value="1"/>
</dbReference>
<dbReference type="InterPro" id="IPR002501">
    <property type="entry name" value="PsdUridine_synth_N"/>
</dbReference>
<evidence type="ECO:0000256" key="2">
    <source>
        <dbReference type="ARBA" id="ARBA00005642"/>
    </source>
</evidence>
<dbReference type="GO" id="GO:0160148">
    <property type="term" value="F:tRNA pseudouridine(55) synthase activity"/>
    <property type="evidence" value="ECO:0007669"/>
    <property type="project" value="UniProtKB-EC"/>
</dbReference>
<dbReference type="Pfam" id="PF16198">
    <property type="entry name" value="TruB_C_2"/>
    <property type="match status" value="1"/>
</dbReference>